<comment type="caution">
    <text evidence="4">The sequence shown here is derived from an EMBL/GenBank/DDBJ whole genome shotgun (WGS) entry which is preliminary data.</text>
</comment>
<evidence type="ECO:0000313" key="4">
    <source>
        <dbReference type="EMBL" id="MCW3805433.1"/>
    </source>
</evidence>
<organism evidence="4 5">
    <name type="scientific">Plebeiibacterium marinum</name>
    <dbReference type="NCBI Taxonomy" id="2992111"/>
    <lineage>
        <taxon>Bacteria</taxon>
        <taxon>Pseudomonadati</taxon>
        <taxon>Bacteroidota</taxon>
        <taxon>Bacteroidia</taxon>
        <taxon>Marinilabiliales</taxon>
        <taxon>Marinilabiliaceae</taxon>
        <taxon>Plebeiibacterium</taxon>
    </lineage>
</organism>
<protein>
    <submittedName>
        <fullName evidence="4">Glycoside hydrolase family 13 protein</fullName>
    </submittedName>
</protein>
<dbReference type="PANTHER" id="PTHR10357:SF210">
    <property type="entry name" value="MALTODEXTRIN GLUCOSIDASE"/>
    <property type="match status" value="1"/>
</dbReference>
<dbReference type="InterPro" id="IPR017853">
    <property type="entry name" value="GH"/>
</dbReference>
<dbReference type="CDD" id="cd11340">
    <property type="entry name" value="AmyAc_bac_CMD_like_3"/>
    <property type="match status" value="1"/>
</dbReference>
<evidence type="ECO:0000313" key="5">
    <source>
        <dbReference type="Proteomes" id="UP001207408"/>
    </source>
</evidence>
<dbReference type="InterPro" id="IPR019492">
    <property type="entry name" value="Cyclo-malto-dextrinase_C"/>
</dbReference>
<keyword evidence="1 4" id="KW-0378">Hydrolase</keyword>
<keyword evidence="2" id="KW-0326">Glycosidase</keyword>
<dbReference type="InterPro" id="IPR015171">
    <property type="entry name" value="Cyc-maltodext_N"/>
</dbReference>
<dbReference type="InterPro" id="IPR013780">
    <property type="entry name" value="Glyco_hydro_b"/>
</dbReference>
<dbReference type="InterPro" id="IPR006047">
    <property type="entry name" value="GH13_cat_dom"/>
</dbReference>
<dbReference type="EMBL" id="JAPDPI010000011">
    <property type="protein sequence ID" value="MCW3805433.1"/>
    <property type="molecule type" value="Genomic_DNA"/>
</dbReference>
<evidence type="ECO:0000259" key="3">
    <source>
        <dbReference type="SMART" id="SM00642"/>
    </source>
</evidence>
<accession>A0AAE3SJI5</accession>
<name>A0AAE3SJI5_9BACT</name>
<dbReference type="Pfam" id="PF09087">
    <property type="entry name" value="Cyc-maltodext_N"/>
    <property type="match status" value="1"/>
</dbReference>
<dbReference type="Gene3D" id="2.60.40.10">
    <property type="entry name" value="Immunoglobulins"/>
    <property type="match status" value="1"/>
</dbReference>
<dbReference type="Pfam" id="PF10438">
    <property type="entry name" value="Cyc-maltodext_C"/>
    <property type="match status" value="1"/>
</dbReference>
<dbReference type="SUPFAM" id="SSF51011">
    <property type="entry name" value="Glycosyl hydrolase domain"/>
    <property type="match status" value="1"/>
</dbReference>
<feature type="domain" description="Glycosyl hydrolase family 13 catalytic" evidence="3">
    <location>
        <begin position="119"/>
        <end position="516"/>
    </location>
</feature>
<dbReference type="InterPro" id="IPR013783">
    <property type="entry name" value="Ig-like_fold"/>
</dbReference>
<dbReference type="Proteomes" id="UP001207408">
    <property type="component" value="Unassembled WGS sequence"/>
</dbReference>
<sequence length="605" mass="70194">MNTLEKKGPPVIIKRLEPSSWWIGMKVPEVQLLVYGVGISAYDVEIDYAGIRILNIHKVQNPNYLFVDLLISDKAREGNFSIRLKEGGRLVDSVYFNLLSREEDSANREGFNSGDAIYLIMPDRFSCGNPNKEVFASMQEQNNRRLEYGRHGGDLRGIWNHLDYIGGLGFTSIWLNPVMENNQPESSYHGYAITDFYQIDSRLGSNEEFKELTKECQRRGIKMIMDMVFNHCGNCHWWMDDLPMPDWINQWEEFTRSNYRLSTISDPYVSDHDKKLSVKGWFDTHMPDLNLENKFLLKYMIQNSIWWIEYVGLGGIRMDTFPYPDKNAMAIWAQRIINEYPNFNIVGEAWIGEASKLCYWQKDFPNRDGYNSYLPALMDFPMQSAIKHAFNEAEGWDQGMARLYNMLADDHLYPDACNMVVFADNHDEGRIFHFLGEDIRKLKMVLTYLATIRGIPQIYYGTELLMNGDGAKGHAKIRKDFPGGWENDKTNAFIKKGRTIEQNEVFAFISKLFNYRKRSNALKYGKTLHFIPENGVYVYFRYVEGDCLMVVFNNNAKGVQNVKTNRFKEILSQYSKGRNVITGRRINDLTMIKIKAKSSLVIELG</sequence>
<dbReference type="GO" id="GO:0016798">
    <property type="term" value="F:hydrolase activity, acting on glycosyl bonds"/>
    <property type="evidence" value="ECO:0007669"/>
    <property type="project" value="UniProtKB-KW"/>
</dbReference>
<reference evidence="4" key="1">
    <citation type="submission" date="2022-10" db="EMBL/GenBank/DDBJ databases">
        <authorList>
            <person name="Yu W.X."/>
        </authorList>
    </citation>
    <scope>NUCLEOTIDE SEQUENCE</scope>
    <source>
        <strain evidence="4">D04</strain>
    </source>
</reference>
<dbReference type="Gene3D" id="2.60.40.1180">
    <property type="entry name" value="Golgi alpha-mannosidase II"/>
    <property type="match status" value="1"/>
</dbReference>
<keyword evidence="5" id="KW-1185">Reference proteome</keyword>
<dbReference type="SMART" id="SM00642">
    <property type="entry name" value="Aamy"/>
    <property type="match status" value="1"/>
</dbReference>
<evidence type="ECO:0000256" key="2">
    <source>
        <dbReference type="ARBA" id="ARBA00023295"/>
    </source>
</evidence>
<dbReference type="Pfam" id="PF00128">
    <property type="entry name" value="Alpha-amylase"/>
    <property type="match status" value="1"/>
</dbReference>
<dbReference type="AlphaFoldDB" id="A0AAE3SJI5"/>
<dbReference type="GO" id="GO:0005975">
    <property type="term" value="P:carbohydrate metabolic process"/>
    <property type="evidence" value="ECO:0007669"/>
    <property type="project" value="InterPro"/>
</dbReference>
<dbReference type="InterPro" id="IPR014756">
    <property type="entry name" value="Ig_E-set"/>
</dbReference>
<dbReference type="SUPFAM" id="SSF81296">
    <property type="entry name" value="E set domains"/>
    <property type="match status" value="1"/>
</dbReference>
<dbReference type="PANTHER" id="PTHR10357">
    <property type="entry name" value="ALPHA-AMYLASE FAMILY MEMBER"/>
    <property type="match status" value="1"/>
</dbReference>
<dbReference type="Gene3D" id="3.20.20.80">
    <property type="entry name" value="Glycosidases"/>
    <property type="match status" value="1"/>
</dbReference>
<gene>
    <name evidence="4" type="ORF">OM074_07320</name>
</gene>
<dbReference type="SUPFAM" id="SSF51445">
    <property type="entry name" value="(Trans)glycosidases"/>
    <property type="match status" value="1"/>
</dbReference>
<dbReference type="RefSeq" id="WP_301198804.1">
    <property type="nucleotide sequence ID" value="NZ_JAPDPI010000011.1"/>
</dbReference>
<proteinExistence type="predicted"/>
<evidence type="ECO:0000256" key="1">
    <source>
        <dbReference type="ARBA" id="ARBA00022801"/>
    </source>
</evidence>